<evidence type="ECO:0000256" key="1">
    <source>
        <dbReference type="SAM" id="MobiDB-lite"/>
    </source>
</evidence>
<evidence type="ECO:0000313" key="2">
    <source>
        <dbReference type="EMBL" id="KAK7485380.1"/>
    </source>
</evidence>
<feature type="region of interest" description="Disordered" evidence="1">
    <location>
        <begin position="1"/>
        <end position="56"/>
    </location>
</feature>
<feature type="compositionally biased region" description="Polar residues" evidence="1">
    <location>
        <begin position="275"/>
        <end position="289"/>
    </location>
</feature>
<reference evidence="2 3" key="1">
    <citation type="journal article" date="2023" name="Sci. Data">
        <title>Genome assembly of the Korean intertidal mud-creeper Batillaria attramentaria.</title>
        <authorList>
            <person name="Patra A.K."/>
            <person name="Ho P.T."/>
            <person name="Jun S."/>
            <person name="Lee S.J."/>
            <person name="Kim Y."/>
            <person name="Won Y.J."/>
        </authorList>
    </citation>
    <scope>NUCLEOTIDE SEQUENCE [LARGE SCALE GENOMIC DNA]</scope>
    <source>
        <strain evidence="2">Wonlab-2016</strain>
    </source>
</reference>
<feature type="compositionally biased region" description="Low complexity" evidence="1">
    <location>
        <begin position="46"/>
        <end position="56"/>
    </location>
</feature>
<dbReference type="Proteomes" id="UP001519460">
    <property type="component" value="Unassembled WGS sequence"/>
</dbReference>
<feature type="compositionally biased region" description="Basic and acidic residues" evidence="1">
    <location>
        <begin position="97"/>
        <end position="108"/>
    </location>
</feature>
<feature type="region of interest" description="Disordered" evidence="1">
    <location>
        <begin position="395"/>
        <end position="436"/>
    </location>
</feature>
<organism evidence="2 3">
    <name type="scientific">Batillaria attramentaria</name>
    <dbReference type="NCBI Taxonomy" id="370345"/>
    <lineage>
        <taxon>Eukaryota</taxon>
        <taxon>Metazoa</taxon>
        <taxon>Spiralia</taxon>
        <taxon>Lophotrochozoa</taxon>
        <taxon>Mollusca</taxon>
        <taxon>Gastropoda</taxon>
        <taxon>Caenogastropoda</taxon>
        <taxon>Sorbeoconcha</taxon>
        <taxon>Cerithioidea</taxon>
        <taxon>Batillariidae</taxon>
        <taxon>Batillaria</taxon>
    </lineage>
</organism>
<feature type="region of interest" description="Disordered" evidence="1">
    <location>
        <begin position="274"/>
        <end position="308"/>
    </location>
</feature>
<dbReference type="AlphaFoldDB" id="A0ABD0KE23"/>
<dbReference type="EMBL" id="JACVVK020000195">
    <property type="protein sequence ID" value="KAK7485380.1"/>
    <property type="molecule type" value="Genomic_DNA"/>
</dbReference>
<name>A0ABD0KE23_9CAEN</name>
<proteinExistence type="predicted"/>
<sequence>MSSTNRVTAEQSTKVQVAWSDGDKVQPSSDGKTGSSSQTQQKDHSASVSPSWPSTSCANCVTNDPIYLKSTPTTNTIVTTALVHVKDPSALKSSRKSAQDSDFARTDSDSDAQIDSMSSSDLEQCEELDNFELSPSPVAASSGAPDKLSPSSVAQLSSSPSVAPGDLPSSSAATGNEEGMTPNDTWISEELHVMSLRDFESLPPLWEDGGAGDFAGDDVEGSQWQMFGSGESVRVFHEQWDGLAADDAQVEESESFTEREEDIEQTLRDIYVSPFQDSHNSEGAPTNKATRAHSRPALRSSNPANNHATKQARFADVIPAPQQPEDAVDGGRVIIEDPDAADFAEADEACPRGQVEEYTSSLARVAEKAVSGYRSCDDVESYIGTRKPRLILARAPPSPSGILRRNNRKVAAKAPASGVRWADGRSPKPHPADDVT</sequence>
<feature type="compositionally biased region" description="Basic and acidic residues" evidence="1">
    <location>
        <begin position="422"/>
        <end position="436"/>
    </location>
</feature>
<feature type="compositionally biased region" description="Polar residues" evidence="1">
    <location>
        <begin position="26"/>
        <end position="40"/>
    </location>
</feature>
<gene>
    <name evidence="2" type="ORF">BaRGS_00023328</name>
</gene>
<protein>
    <submittedName>
        <fullName evidence="2">Uncharacterized protein</fullName>
    </submittedName>
</protein>
<feature type="compositionally biased region" description="Polar residues" evidence="1">
    <location>
        <begin position="1"/>
        <end position="15"/>
    </location>
</feature>
<feature type="region of interest" description="Disordered" evidence="1">
    <location>
        <begin position="84"/>
        <end position="187"/>
    </location>
</feature>
<accession>A0ABD0KE23</accession>
<evidence type="ECO:0000313" key="3">
    <source>
        <dbReference type="Proteomes" id="UP001519460"/>
    </source>
</evidence>
<feature type="compositionally biased region" description="Polar residues" evidence="1">
    <location>
        <begin position="111"/>
        <end position="122"/>
    </location>
</feature>
<feature type="compositionally biased region" description="Low complexity" evidence="1">
    <location>
        <begin position="134"/>
        <end position="163"/>
    </location>
</feature>
<comment type="caution">
    <text evidence="2">The sequence shown here is derived from an EMBL/GenBank/DDBJ whole genome shotgun (WGS) entry which is preliminary data.</text>
</comment>
<feature type="compositionally biased region" description="Polar residues" evidence="1">
    <location>
        <begin position="299"/>
        <end position="308"/>
    </location>
</feature>
<keyword evidence="3" id="KW-1185">Reference proteome</keyword>